<dbReference type="Pfam" id="PF02195">
    <property type="entry name" value="ParB_N"/>
    <property type="match status" value="1"/>
</dbReference>
<gene>
    <name evidence="3" type="ORF">ACFP90_27100</name>
</gene>
<evidence type="ECO:0000259" key="2">
    <source>
        <dbReference type="SMART" id="SM00470"/>
    </source>
</evidence>
<dbReference type="SUPFAM" id="SSF110849">
    <property type="entry name" value="ParB/Sulfiredoxin"/>
    <property type="match status" value="1"/>
</dbReference>
<dbReference type="SMART" id="SM00470">
    <property type="entry name" value="ParB"/>
    <property type="match status" value="1"/>
</dbReference>
<dbReference type="RefSeq" id="WP_224609725.1">
    <property type="nucleotide sequence ID" value="NZ_JAIQXV010000012.1"/>
</dbReference>
<dbReference type="PANTHER" id="PTHR33375">
    <property type="entry name" value="CHROMOSOME-PARTITIONING PROTEIN PARB-RELATED"/>
    <property type="match status" value="1"/>
</dbReference>
<dbReference type="SUPFAM" id="SSF109709">
    <property type="entry name" value="KorB DNA-binding domain-like"/>
    <property type="match status" value="1"/>
</dbReference>
<proteinExistence type="inferred from homology"/>
<evidence type="ECO:0000256" key="1">
    <source>
        <dbReference type="ARBA" id="ARBA00006295"/>
    </source>
</evidence>
<comment type="caution">
    <text evidence="3">The sequence shown here is derived from an EMBL/GenBank/DDBJ whole genome shotgun (WGS) entry which is preliminary data.</text>
</comment>
<dbReference type="InterPro" id="IPR036086">
    <property type="entry name" value="ParB/Sulfiredoxin_sf"/>
</dbReference>
<protein>
    <submittedName>
        <fullName evidence="3">ParB/RepB/Spo0J family partition protein</fullName>
    </submittedName>
</protein>
<reference evidence="4" key="1">
    <citation type="journal article" date="2019" name="Int. J. Syst. Evol. Microbiol.">
        <title>The Global Catalogue of Microorganisms (GCM) 10K type strain sequencing project: providing services to taxonomists for standard genome sequencing and annotation.</title>
        <authorList>
            <consortium name="The Broad Institute Genomics Platform"/>
            <consortium name="The Broad Institute Genome Sequencing Center for Infectious Disease"/>
            <person name="Wu L."/>
            <person name="Ma J."/>
        </authorList>
    </citation>
    <scope>NUCLEOTIDE SEQUENCE [LARGE SCALE GENOMIC DNA]</scope>
    <source>
        <strain evidence="4">CCUG 63830</strain>
    </source>
</reference>
<organism evidence="3 4">
    <name type="scientific">Deinococcus multiflagellatus</name>
    <dbReference type="NCBI Taxonomy" id="1656887"/>
    <lineage>
        <taxon>Bacteria</taxon>
        <taxon>Thermotogati</taxon>
        <taxon>Deinococcota</taxon>
        <taxon>Deinococci</taxon>
        <taxon>Deinococcales</taxon>
        <taxon>Deinococcaceae</taxon>
        <taxon>Deinococcus</taxon>
    </lineage>
</organism>
<dbReference type="InterPro" id="IPR004437">
    <property type="entry name" value="ParB/RepB/Spo0J"/>
</dbReference>
<dbReference type="Gene3D" id="1.10.10.2830">
    <property type="match status" value="1"/>
</dbReference>
<dbReference type="InterPro" id="IPR050336">
    <property type="entry name" value="Chromosome_partition/occlusion"/>
</dbReference>
<comment type="similarity">
    <text evidence="1">Belongs to the ParB family.</text>
</comment>
<sequence>MKGGVSRAAVGAQALLAGLKDAPADAELALSAIEVVPGFNPRRLLGDEAFTPQALQALADNIREFGVLQPVLVRRDRARILLVAGERRLTAAGLAGLKTIPVIYLDVDAQRAEEIAVLENAQREDLDLVTETLVGFKLLARHLQRDEDGVVAYLQDVRKGRRADDLGAETLLRRLYGTGVSVWSLQRARILKMTAAERQAVQRKQLDAKAVGELVRLPEGPARAALLARAVAEGLSARQVQELVRASAAPARRPLDLQAATLRKQLGRVTRLKGDDALRAQQLLEELNALLGPERTRAPQR</sequence>
<accession>A0ABW1ZRU0</accession>
<dbReference type="Gene3D" id="3.90.1530.30">
    <property type="match status" value="1"/>
</dbReference>
<dbReference type="NCBIfam" id="TIGR00180">
    <property type="entry name" value="parB_part"/>
    <property type="match status" value="1"/>
</dbReference>
<dbReference type="Proteomes" id="UP001596317">
    <property type="component" value="Unassembled WGS sequence"/>
</dbReference>
<name>A0ABW1ZRU0_9DEIO</name>
<keyword evidence="4" id="KW-1185">Reference proteome</keyword>
<feature type="domain" description="ParB-like N-terminal" evidence="2">
    <location>
        <begin position="29"/>
        <end position="121"/>
    </location>
</feature>
<dbReference type="PANTHER" id="PTHR33375:SF7">
    <property type="entry name" value="CHROMOSOME 2-PARTITIONING PROTEIN PARB-RELATED"/>
    <property type="match status" value="1"/>
</dbReference>
<evidence type="ECO:0000313" key="3">
    <source>
        <dbReference type="EMBL" id="MFC6663684.1"/>
    </source>
</evidence>
<evidence type="ECO:0000313" key="4">
    <source>
        <dbReference type="Proteomes" id="UP001596317"/>
    </source>
</evidence>
<dbReference type="EMBL" id="JBHSWB010000004">
    <property type="protein sequence ID" value="MFC6663684.1"/>
    <property type="molecule type" value="Genomic_DNA"/>
</dbReference>
<dbReference type="InterPro" id="IPR003115">
    <property type="entry name" value="ParB_N"/>
</dbReference>